<evidence type="ECO:0000256" key="5">
    <source>
        <dbReference type="RuleBase" id="RU363050"/>
    </source>
</evidence>
<feature type="compositionally biased region" description="Basic and acidic residues" evidence="6">
    <location>
        <begin position="108"/>
        <end position="118"/>
    </location>
</feature>
<dbReference type="PANTHER" id="PTHR19302">
    <property type="entry name" value="GAMMA TUBULIN COMPLEX PROTEIN"/>
    <property type="match status" value="1"/>
</dbReference>
<feature type="domain" description="Gamma tubulin complex component C-terminal" evidence="7">
    <location>
        <begin position="595"/>
        <end position="930"/>
    </location>
</feature>
<keyword evidence="2 5" id="KW-0963">Cytoplasm</keyword>
<dbReference type="InterPro" id="IPR042241">
    <property type="entry name" value="GCP_C_sf"/>
</dbReference>
<dbReference type="Pfam" id="PF04130">
    <property type="entry name" value="GCP_C_terminal"/>
    <property type="match status" value="1"/>
</dbReference>
<dbReference type="GO" id="GO:0051225">
    <property type="term" value="P:spindle assembly"/>
    <property type="evidence" value="ECO:0007669"/>
    <property type="project" value="TreeGrafter"/>
</dbReference>
<name>A0A8K0NM48_9TREE</name>
<dbReference type="Gene3D" id="1.20.120.1900">
    <property type="entry name" value="Gamma-tubulin complex, C-terminal domain"/>
    <property type="match status" value="1"/>
</dbReference>
<evidence type="ECO:0000256" key="1">
    <source>
        <dbReference type="ARBA" id="ARBA00010337"/>
    </source>
</evidence>
<dbReference type="InterPro" id="IPR041470">
    <property type="entry name" value="GCP_N"/>
</dbReference>
<dbReference type="GO" id="GO:0000922">
    <property type="term" value="C:spindle pole"/>
    <property type="evidence" value="ECO:0007669"/>
    <property type="project" value="InterPro"/>
</dbReference>
<evidence type="ECO:0000313" key="9">
    <source>
        <dbReference type="EMBL" id="KAG7530952.1"/>
    </source>
</evidence>
<keyword evidence="4 5" id="KW-0206">Cytoskeleton</keyword>
<evidence type="ECO:0000256" key="3">
    <source>
        <dbReference type="ARBA" id="ARBA00022701"/>
    </source>
</evidence>
<evidence type="ECO:0000256" key="4">
    <source>
        <dbReference type="ARBA" id="ARBA00023212"/>
    </source>
</evidence>
<keyword evidence="10" id="KW-1185">Reference proteome</keyword>
<dbReference type="EMBL" id="JABELV010000103">
    <property type="protein sequence ID" value="KAG7530952.1"/>
    <property type="molecule type" value="Genomic_DNA"/>
</dbReference>
<evidence type="ECO:0000256" key="2">
    <source>
        <dbReference type="ARBA" id="ARBA00022490"/>
    </source>
</evidence>
<dbReference type="AlphaFoldDB" id="A0A8K0NM48"/>
<proteinExistence type="inferred from homology"/>
<evidence type="ECO:0000313" key="10">
    <source>
        <dbReference type="Proteomes" id="UP000812966"/>
    </source>
</evidence>
<feature type="compositionally biased region" description="Low complexity" evidence="6">
    <location>
        <begin position="1"/>
        <end position="37"/>
    </location>
</feature>
<dbReference type="GO" id="GO:0000278">
    <property type="term" value="P:mitotic cell cycle"/>
    <property type="evidence" value="ECO:0007669"/>
    <property type="project" value="TreeGrafter"/>
</dbReference>
<evidence type="ECO:0000259" key="8">
    <source>
        <dbReference type="Pfam" id="PF17681"/>
    </source>
</evidence>
<feature type="domain" description="Gamma tubulin complex component protein N-terminal" evidence="8">
    <location>
        <begin position="203"/>
        <end position="590"/>
    </location>
</feature>
<reference evidence="9" key="1">
    <citation type="submission" date="2020-04" db="EMBL/GenBank/DDBJ databases">
        <title>Analysis of mating type loci in Filobasidium floriforme.</title>
        <authorList>
            <person name="Nowrousian M."/>
        </authorList>
    </citation>
    <scope>NUCLEOTIDE SEQUENCE</scope>
    <source>
        <strain evidence="9">CBS 6242</strain>
    </source>
</reference>
<evidence type="ECO:0000256" key="6">
    <source>
        <dbReference type="SAM" id="MobiDB-lite"/>
    </source>
</evidence>
<dbReference type="PANTHER" id="PTHR19302:SF13">
    <property type="entry name" value="GAMMA-TUBULIN COMPLEX COMPONENT 2"/>
    <property type="match status" value="1"/>
</dbReference>
<dbReference type="GO" id="GO:0043015">
    <property type="term" value="F:gamma-tubulin binding"/>
    <property type="evidence" value="ECO:0007669"/>
    <property type="project" value="InterPro"/>
</dbReference>
<keyword evidence="3 5" id="KW-0493">Microtubule</keyword>
<dbReference type="GO" id="GO:0000930">
    <property type="term" value="C:gamma-tubulin complex"/>
    <property type="evidence" value="ECO:0007669"/>
    <property type="project" value="TreeGrafter"/>
</dbReference>
<accession>A0A8K0NM48</accession>
<comment type="subcellular location">
    <subcellularLocation>
        <location evidence="5">Cytoplasm</location>
        <location evidence="5">Cytoskeleton</location>
        <location evidence="5">Microtubule organizing center</location>
    </subcellularLocation>
</comment>
<dbReference type="GO" id="GO:0007020">
    <property type="term" value="P:microtubule nucleation"/>
    <property type="evidence" value="ECO:0007669"/>
    <property type="project" value="InterPro"/>
</dbReference>
<sequence>MSRPSSSASSHRPPTSTSSRAPPPIHTQTQTTVTVPFTPRPKHQSRDKLQGDHEFAQIVQNLASVRKIPKEVVRAELEAGGAGLDLGHGEDEVDPDRHLPAASSSTADKGKQRADAPDRYSSVHARAQGHGQHPRTGSTEIDDQDDVGSGGAPPLTGHGRYGRNINGHGARPGSGLGSGAVVAMEERKLDGVPLVVQEAWVCEDLRFVLQGVQGELITFAPDYDHTDEVQRLRGVRWKIDPSLDRSLRNMVEKILPLATFFTAVTAFLDLRNDTAYGMVNHALASGIRGVLRDYHILTAKLESLYLTSPDFTLQSAFRHLHPTLHILSLLYALCLALDNDPFPEFPDSGDEESEQGDGNEDMRDLAAELGLDLQQLGMASKKQLAREAASGNIMGGEVLGVILERAAATSGDPAAHSLYSSVLLHASQPYARILIKWITTGTLKDPYGEFLIKEDPRINKGQLLYDYSEDYWEQRYTLRDGSSLANLVKSYSDAPAQAFVPVCRPGTNRLPGGECIPPFLEPWKFKILLAGKYLNVIKECGIEIADWEAQDNIVAAHAEGALVRMDQPKFYQRIETAYFHSNKTLLDLILRDKQLITNLKSMKHFFFLDQSEFLNQFFDNAHAELKKTASHASMTKIQSLLYMAVSNPGSASSTDPHKEQLRAVLSDQRLYDHLLGIASKKAGEGILAAINVPTENKVDKIKEKDKPITTIEALSLDFDVQFPLSLVISRKTITRYQFIFRFLLNLRYLEFSLANLWSEHKTPIWRKSTGSSDIERYKRRIFVLRAQMMQWVQHMLAYVTGDVLETRWKKLEDKLSKVSTIDQLLRDHVEYLDTCLKECTLTEGKLISGTLKIVDIISGFITHHTFFTKILNLFNADPSEESTEGRIAQRWALFNQFDRHFRHFSSAHLDIVTFMASSEQPALLALVVRLTPLHDQDSK</sequence>
<feature type="compositionally biased region" description="Basic and acidic residues" evidence="6">
    <location>
        <begin position="44"/>
        <end position="53"/>
    </location>
</feature>
<feature type="region of interest" description="Disordered" evidence="6">
    <location>
        <begin position="1"/>
        <end position="53"/>
    </location>
</feature>
<comment type="caution">
    <text evidence="9">The sequence shown here is derived from an EMBL/GenBank/DDBJ whole genome shotgun (WGS) entry which is preliminary data.</text>
</comment>
<dbReference type="GO" id="GO:0051321">
    <property type="term" value="P:meiotic cell cycle"/>
    <property type="evidence" value="ECO:0007669"/>
    <property type="project" value="TreeGrafter"/>
</dbReference>
<evidence type="ECO:0000259" key="7">
    <source>
        <dbReference type="Pfam" id="PF04130"/>
    </source>
</evidence>
<dbReference type="InterPro" id="IPR040457">
    <property type="entry name" value="GCP_C"/>
</dbReference>
<organism evidence="9 10">
    <name type="scientific">Filobasidium floriforme</name>
    <dbReference type="NCBI Taxonomy" id="5210"/>
    <lineage>
        <taxon>Eukaryota</taxon>
        <taxon>Fungi</taxon>
        <taxon>Dikarya</taxon>
        <taxon>Basidiomycota</taxon>
        <taxon>Agaricomycotina</taxon>
        <taxon>Tremellomycetes</taxon>
        <taxon>Filobasidiales</taxon>
        <taxon>Filobasidiaceae</taxon>
        <taxon>Filobasidium</taxon>
    </lineage>
</organism>
<dbReference type="GO" id="GO:0044732">
    <property type="term" value="C:mitotic spindle pole body"/>
    <property type="evidence" value="ECO:0007669"/>
    <property type="project" value="TreeGrafter"/>
</dbReference>
<comment type="similarity">
    <text evidence="1 5">Belongs to the TUBGCP family.</text>
</comment>
<dbReference type="GO" id="GO:0005874">
    <property type="term" value="C:microtubule"/>
    <property type="evidence" value="ECO:0007669"/>
    <property type="project" value="UniProtKB-KW"/>
</dbReference>
<dbReference type="InterPro" id="IPR007259">
    <property type="entry name" value="GCP"/>
</dbReference>
<gene>
    <name evidence="9" type="ORF">FFLO_04680</name>
</gene>
<protein>
    <recommendedName>
        <fullName evidence="5">Spindle pole body component</fullName>
    </recommendedName>
</protein>
<dbReference type="GO" id="GO:0031122">
    <property type="term" value="P:cytoplasmic microtubule organization"/>
    <property type="evidence" value="ECO:0007669"/>
    <property type="project" value="TreeGrafter"/>
</dbReference>
<dbReference type="GO" id="GO:0051011">
    <property type="term" value="F:microtubule minus-end binding"/>
    <property type="evidence" value="ECO:0007669"/>
    <property type="project" value="TreeGrafter"/>
</dbReference>
<dbReference type="Proteomes" id="UP000812966">
    <property type="component" value="Unassembled WGS sequence"/>
</dbReference>
<dbReference type="Pfam" id="PF17681">
    <property type="entry name" value="GCP_N_terminal"/>
    <property type="match status" value="1"/>
</dbReference>
<feature type="region of interest" description="Disordered" evidence="6">
    <location>
        <begin position="80"/>
        <end position="172"/>
    </location>
</feature>
<feature type="compositionally biased region" description="Basic and acidic residues" evidence="6">
    <location>
        <begin position="87"/>
        <end position="99"/>
    </location>
</feature>